<dbReference type="AlphaFoldDB" id="A0A9P5ZTW3"/>
<protein>
    <submittedName>
        <fullName evidence="2">Uncharacterized protein</fullName>
    </submittedName>
</protein>
<proteinExistence type="predicted"/>
<feature type="region of interest" description="Disordered" evidence="1">
    <location>
        <begin position="1"/>
        <end position="103"/>
    </location>
</feature>
<name>A0A9P5ZTW3_PLEER</name>
<feature type="compositionally biased region" description="Basic and acidic residues" evidence="1">
    <location>
        <begin position="88"/>
        <end position="103"/>
    </location>
</feature>
<dbReference type="OrthoDB" id="3259181at2759"/>
<sequence>MMDALASDELDEYGNPLPVWPLKQCHQSSCKEPKSVAKGLTDSLPATGGDAESDNDDYPALIDGSDSEDESDEDISPVMNTEQNNTKDISKDHSEVCKQNQDSHAESGLKASCHVMIEEVDDDGSSLMRNHTVTITSTRQTTLLRHKQGKCNTIYLFFEEVEMDTNSEKLPGTEYFKCYHVLVSKLLLELARHLKSHFPVMYQLYEALRDCNELPTADKLNLACAKIAADCYCWSSNEWPQSTY</sequence>
<dbReference type="Proteomes" id="UP000807025">
    <property type="component" value="Unassembled WGS sequence"/>
</dbReference>
<feature type="compositionally biased region" description="Polar residues" evidence="1">
    <location>
        <begin position="78"/>
        <end position="87"/>
    </location>
</feature>
<accession>A0A9P5ZTW3</accession>
<evidence type="ECO:0000256" key="1">
    <source>
        <dbReference type="SAM" id="MobiDB-lite"/>
    </source>
</evidence>
<evidence type="ECO:0000313" key="3">
    <source>
        <dbReference type="Proteomes" id="UP000807025"/>
    </source>
</evidence>
<comment type="caution">
    <text evidence="2">The sequence shown here is derived from an EMBL/GenBank/DDBJ whole genome shotgun (WGS) entry which is preliminary data.</text>
</comment>
<feature type="compositionally biased region" description="Acidic residues" evidence="1">
    <location>
        <begin position="1"/>
        <end position="12"/>
    </location>
</feature>
<organism evidence="2 3">
    <name type="scientific">Pleurotus eryngii</name>
    <name type="common">Boletus of the steppes</name>
    <dbReference type="NCBI Taxonomy" id="5323"/>
    <lineage>
        <taxon>Eukaryota</taxon>
        <taxon>Fungi</taxon>
        <taxon>Dikarya</taxon>
        <taxon>Basidiomycota</taxon>
        <taxon>Agaricomycotina</taxon>
        <taxon>Agaricomycetes</taxon>
        <taxon>Agaricomycetidae</taxon>
        <taxon>Agaricales</taxon>
        <taxon>Pleurotineae</taxon>
        <taxon>Pleurotaceae</taxon>
        <taxon>Pleurotus</taxon>
    </lineage>
</organism>
<dbReference type="EMBL" id="MU154598">
    <property type="protein sequence ID" value="KAF9492615.1"/>
    <property type="molecule type" value="Genomic_DNA"/>
</dbReference>
<feature type="compositionally biased region" description="Acidic residues" evidence="1">
    <location>
        <begin position="65"/>
        <end position="75"/>
    </location>
</feature>
<keyword evidence="3" id="KW-1185">Reference proteome</keyword>
<evidence type="ECO:0000313" key="2">
    <source>
        <dbReference type="EMBL" id="KAF9492615.1"/>
    </source>
</evidence>
<gene>
    <name evidence="2" type="ORF">BDN71DRAFT_1433088</name>
</gene>
<reference evidence="2" key="1">
    <citation type="submission" date="2020-11" db="EMBL/GenBank/DDBJ databases">
        <authorList>
            <consortium name="DOE Joint Genome Institute"/>
            <person name="Ahrendt S."/>
            <person name="Riley R."/>
            <person name="Andreopoulos W."/>
            <person name="Labutti K."/>
            <person name="Pangilinan J."/>
            <person name="Ruiz-Duenas F.J."/>
            <person name="Barrasa J.M."/>
            <person name="Sanchez-Garcia M."/>
            <person name="Camarero S."/>
            <person name="Miyauchi S."/>
            <person name="Serrano A."/>
            <person name="Linde D."/>
            <person name="Babiker R."/>
            <person name="Drula E."/>
            <person name="Ayuso-Fernandez I."/>
            <person name="Pacheco R."/>
            <person name="Padilla G."/>
            <person name="Ferreira P."/>
            <person name="Barriuso J."/>
            <person name="Kellner H."/>
            <person name="Castanera R."/>
            <person name="Alfaro M."/>
            <person name="Ramirez L."/>
            <person name="Pisabarro A.G."/>
            <person name="Kuo A."/>
            <person name="Tritt A."/>
            <person name="Lipzen A."/>
            <person name="He G."/>
            <person name="Yan M."/>
            <person name="Ng V."/>
            <person name="Cullen D."/>
            <person name="Martin F."/>
            <person name="Rosso M.-N."/>
            <person name="Henrissat B."/>
            <person name="Hibbett D."/>
            <person name="Martinez A.T."/>
            <person name="Grigoriev I.V."/>
        </authorList>
    </citation>
    <scope>NUCLEOTIDE SEQUENCE</scope>
    <source>
        <strain evidence="2">ATCC 90797</strain>
    </source>
</reference>